<dbReference type="SUPFAM" id="SSF101821">
    <property type="entry name" value="Aminopeptidase/glucanase lid domain"/>
    <property type="match status" value="1"/>
</dbReference>
<evidence type="ECO:0000256" key="3">
    <source>
        <dbReference type="ARBA" id="ARBA00022670"/>
    </source>
</evidence>
<dbReference type="Gene3D" id="3.40.630.10">
    <property type="entry name" value="Zn peptidases"/>
    <property type="match status" value="1"/>
</dbReference>
<feature type="binding site" evidence="8">
    <location>
        <position position="183"/>
    </location>
    <ligand>
        <name>Zn(2+)</name>
        <dbReference type="ChEBI" id="CHEBI:29105"/>
        <label>1</label>
    </ligand>
</feature>
<dbReference type="SUPFAM" id="SSF53187">
    <property type="entry name" value="Zn-dependent exopeptidases"/>
    <property type="match status" value="1"/>
</dbReference>
<keyword evidence="5" id="KW-0378">Hydrolase</keyword>
<dbReference type="InterPro" id="IPR023367">
    <property type="entry name" value="Peptidase_M42_dom2"/>
</dbReference>
<evidence type="ECO:0000256" key="5">
    <source>
        <dbReference type="ARBA" id="ARBA00022801"/>
    </source>
</evidence>
<name>A0A417ZD11_9LACO</name>
<feature type="binding site" evidence="8">
    <location>
        <position position="67"/>
    </location>
    <ligand>
        <name>Zn(2+)</name>
        <dbReference type="ChEBI" id="CHEBI:29105"/>
        <label>1</label>
    </ligand>
</feature>
<accession>A0A417ZD11</accession>
<evidence type="ECO:0000256" key="8">
    <source>
        <dbReference type="PIRSR" id="PIRSR001123-2"/>
    </source>
</evidence>
<evidence type="ECO:0000313" key="9">
    <source>
        <dbReference type="EMBL" id="RHW48643.1"/>
    </source>
</evidence>
<gene>
    <name evidence="9" type="ORF">DS832_00805</name>
</gene>
<dbReference type="PANTHER" id="PTHR32481:SF0">
    <property type="entry name" value="AMINOPEPTIDASE YPDE-RELATED"/>
    <property type="match status" value="1"/>
</dbReference>
<feature type="binding site" evidence="8">
    <location>
        <position position="324"/>
    </location>
    <ligand>
        <name>Zn(2+)</name>
        <dbReference type="ChEBI" id="CHEBI:29105"/>
        <label>2</label>
    </ligand>
</feature>
<evidence type="ECO:0000256" key="7">
    <source>
        <dbReference type="PIRSR" id="PIRSR001123-1"/>
    </source>
</evidence>
<feature type="binding site" evidence="8">
    <location>
        <position position="238"/>
    </location>
    <ligand>
        <name>Zn(2+)</name>
        <dbReference type="ChEBI" id="CHEBI:29105"/>
        <label>1</label>
    </ligand>
</feature>
<dbReference type="PANTHER" id="PTHR32481">
    <property type="entry name" value="AMINOPEPTIDASE"/>
    <property type="match status" value="1"/>
</dbReference>
<feature type="binding site" evidence="8">
    <location>
        <position position="183"/>
    </location>
    <ligand>
        <name>Zn(2+)</name>
        <dbReference type="ChEBI" id="CHEBI:29105"/>
        <label>2</label>
    </ligand>
</feature>
<comment type="similarity">
    <text evidence="1 6">Belongs to the peptidase M42 family.</text>
</comment>
<dbReference type="RefSeq" id="WP_118909963.1">
    <property type="nucleotide sequence ID" value="NZ_QOCS01000003.1"/>
</dbReference>
<proteinExistence type="inferred from homology"/>
<dbReference type="PIRSF" id="PIRSF001123">
    <property type="entry name" value="PepA_GA"/>
    <property type="match status" value="1"/>
</dbReference>
<dbReference type="GO" id="GO:0004177">
    <property type="term" value="F:aminopeptidase activity"/>
    <property type="evidence" value="ECO:0007669"/>
    <property type="project" value="UniProtKB-UniRule"/>
</dbReference>
<dbReference type="GO" id="GO:0006508">
    <property type="term" value="P:proteolysis"/>
    <property type="evidence" value="ECO:0007669"/>
    <property type="project" value="UniProtKB-KW"/>
</dbReference>
<evidence type="ECO:0000256" key="6">
    <source>
        <dbReference type="PIRNR" id="PIRNR001123"/>
    </source>
</evidence>
<evidence type="ECO:0000313" key="10">
    <source>
        <dbReference type="Proteomes" id="UP000284822"/>
    </source>
</evidence>
<feature type="binding site" evidence="8">
    <location>
        <position position="216"/>
    </location>
    <ligand>
        <name>Zn(2+)</name>
        <dbReference type="ChEBI" id="CHEBI:29105"/>
        <label>2</label>
    </ligand>
</feature>
<comment type="caution">
    <text evidence="9">The sequence shown here is derived from an EMBL/GenBank/DDBJ whole genome shotgun (WGS) entry which is preliminary data.</text>
</comment>
<dbReference type="Pfam" id="PF05343">
    <property type="entry name" value="Peptidase_M42"/>
    <property type="match status" value="1"/>
</dbReference>
<sequence>MQEIEEIKLVQQFSNLNGASGFEMEVAKFFQQQVKNYGTTKIDGMFNSYVSRHGNTGHRPVVQMDAHADSVGFITQAVRPNGLLKFVPLGGWAPTNIPAMRVRVRNRDGQYIKGVVATKPPHFMSAAEKNSVPQIENLSIDVGSTSRAETINDFKIDTGCPIVVDAECEYFSNTRMFFGKDFDNRVGAAALVDTLNQLEGKNLNVDLKVALSTQEEVGTRGAQVTVRNIDPDLAIVFEGCPCDDTFSPDWLAQTGLKRGPMLRDMDTSFIANPLFEQYADNIATQNQIPHTRSVRTGGGVNGAPILYYRGAPTIVIGIPVRYEHTAFNWSSLDDFQNAVQLAVKIISSLDTEVINSFNGAE</sequence>
<evidence type="ECO:0000256" key="1">
    <source>
        <dbReference type="ARBA" id="ARBA00006272"/>
    </source>
</evidence>
<organism evidence="9 10">
    <name type="scientific">Bombilactobacillus bombi</name>
    <dbReference type="NCBI Taxonomy" id="1303590"/>
    <lineage>
        <taxon>Bacteria</taxon>
        <taxon>Bacillati</taxon>
        <taxon>Bacillota</taxon>
        <taxon>Bacilli</taxon>
        <taxon>Lactobacillales</taxon>
        <taxon>Lactobacillaceae</taxon>
        <taxon>Bombilactobacillus</taxon>
    </lineage>
</organism>
<keyword evidence="4 8" id="KW-0479">Metal-binding</keyword>
<keyword evidence="3" id="KW-0645">Protease</keyword>
<dbReference type="InterPro" id="IPR051464">
    <property type="entry name" value="Peptidase_M42_aminopept"/>
</dbReference>
<dbReference type="AlphaFoldDB" id="A0A417ZD11"/>
<dbReference type="Proteomes" id="UP000284822">
    <property type="component" value="Unassembled WGS sequence"/>
</dbReference>
<dbReference type="Gene3D" id="2.40.30.40">
    <property type="entry name" value="Peptidase M42, domain 2"/>
    <property type="match status" value="1"/>
</dbReference>
<dbReference type="InterPro" id="IPR008007">
    <property type="entry name" value="Peptidase_M42"/>
</dbReference>
<comment type="cofactor">
    <cofactor evidence="8">
        <name>a divalent metal cation</name>
        <dbReference type="ChEBI" id="CHEBI:60240"/>
    </cofactor>
    <text evidence="8">Binds 2 divalent metal cations per subunit.</text>
</comment>
<keyword evidence="2" id="KW-0031">Aminopeptidase</keyword>
<reference evidence="9 10" key="1">
    <citation type="submission" date="2018-07" db="EMBL/GenBank/DDBJ databases">
        <title>Genome sequences of six Lactobacillus spp. isolated from bumble bee guts.</title>
        <authorList>
            <person name="Motta E.V.S."/>
            <person name="Moran N.A."/>
        </authorList>
    </citation>
    <scope>NUCLEOTIDE SEQUENCE [LARGE SCALE GENOMIC DNA]</scope>
    <source>
        <strain evidence="9 10">LV-8.1</strain>
    </source>
</reference>
<evidence type="ECO:0000256" key="4">
    <source>
        <dbReference type="ARBA" id="ARBA00022723"/>
    </source>
</evidence>
<dbReference type="GO" id="GO:0046872">
    <property type="term" value="F:metal ion binding"/>
    <property type="evidence" value="ECO:0007669"/>
    <property type="project" value="UniProtKB-UniRule"/>
</dbReference>
<feature type="active site" description="Proton acceptor" evidence="7">
    <location>
        <position position="215"/>
    </location>
</feature>
<protein>
    <submittedName>
        <fullName evidence="9">M42 family peptidase</fullName>
    </submittedName>
</protein>
<dbReference type="EMBL" id="QOCS01000003">
    <property type="protein sequence ID" value="RHW48643.1"/>
    <property type="molecule type" value="Genomic_DNA"/>
</dbReference>
<evidence type="ECO:0000256" key="2">
    <source>
        <dbReference type="ARBA" id="ARBA00022438"/>
    </source>
</evidence>